<dbReference type="OrthoDB" id="1076946at2"/>
<evidence type="ECO:0000313" key="2">
    <source>
        <dbReference type="Proteomes" id="UP000002215"/>
    </source>
</evidence>
<gene>
    <name evidence="1" type="ordered locus">Cpin_6016</name>
</gene>
<proteinExistence type="predicted"/>
<dbReference type="KEGG" id="cpi:Cpin_6016"/>
<dbReference type="Proteomes" id="UP000002215">
    <property type="component" value="Chromosome"/>
</dbReference>
<reference evidence="2" key="1">
    <citation type="submission" date="2009-08" db="EMBL/GenBank/DDBJ databases">
        <title>The complete genome of Chitinophaga pinensis DSM 2588.</title>
        <authorList>
            <consortium name="US DOE Joint Genome Institute (JGI-PGF)"/>
            <person name="Lucas S."/>
            <person name="Copeland A."/>
            <person name="Lapidus A."/>
            <person name="Glavina del Rio T."/>
            <person name="Dalin E."/>
            <person name="Tice H."/>
            <person name="Bruce D."/>
            <person name="Goodwin L."/>
            <person name="Pitluck S."/>
            <person name="Kyrpides N."/>
            <person name="Mavromatis K."/>
            <person name="Ivanova N."/>
            <person name="Mikhailova N."/>
            <person name="Sims D."/>
            <person name="Meinche L."/>
            <person name="Brettin T."/>
            <person name="Detter J.C."/>
            <person name="Han C."/>
            <person name="Larimer F."/>
            <person name="Land M."/>
            <person name="Hauser L."/>
            <person name="Markowitz V."/>
            <person name="Cheng J.-F."/>
            <person name="Hugenholtz P."/>
            <person name="Woyke T."/>
            <person name="Wu D."/>
            <person name="Spring S."/>
            <person name="Klenk H.-P."/>
            <person name="Eisen J.A."/>
        </authorList>
    </citation>
    <scope>NUCLEOTIDE SEQUENCE [LARGE SCALE GENOMIC DNA]</scope>
    <source>
        <strain evidence="2">ATCC 43595 / DSM 2588 / LMG 13176 / NBRC 15968 / NCIMB 11800 / UQM 2034</strain>
    </source>
</reference>
<accession>A0A979GA47</accession>
<evidence type="ECO:0000313" key="1">
    <source>
        <dbReference type="EMBL" id="ACU63430.1"/>
    </source>
</evidence>
<sequence>MNTISFKATVASAEKNEQDQFFMIGLADDEYDFENYILLQQSFSFSEQDKQTGMDGHYFEINGQENAAYKVCTQVILEKDAITFVLDTNITGDLEKVVVDISEVEAEEGFNEYLQAIMGDRLVDNTH</sequence>
<organism evidence="1 2">
    <name type="scientific">Chitinophaga pinensis (strain ATCC 43595 / DSM 2588 / LMG 13176 / NBRC 15968 / NCIMB 11800 / UQM 2034)</name>
    <dbReference type="NCBI Taxonomy" id="485918"/>
    <lineage>
        <taxon>Bacteria</taxon>
        <taxon>Pseudomonadati</taxon>
        <taxon>Bacteroidota</taxon>
        <taxon>Chitinophagia</taxon>
        <taxon>Chitinophagales</taxon>
        <taxon>Chitinophagaceae</taxon>
        <taxon>Chitinophaga</taxon>
    </lineage>
</organism>
<dbReference type="InterPro" id="IPR028962">
    <property type="entry name" value="Imm10"/>
</dbReference>
<dbReference type="RefSeq" id="WP_012793595.1">
    <property type="nucleotide sequence ID" value="NC_013132.1"/>
</dbReference>
<dbReference type="EMBL" id="CP001699">
    <property type="protein sequence ID" value="ACU63430.1"/>
    <property type="molecule type" value="Genomic_DNA"/>
</dbReference>
<dbReference type="AlphaFoldDB" id="A0A979GA47"/>
<reference evidence="1 2" key="2">
    <citation type="journal article" date="2010" name="Stand. Genomic Sci.">
        <title>Complete genome sequence of Chitinophaga pinensis type strain (UQM 2034).</title>
        <authorList>
            <person name="Glavina Del Rio T."/>
            <person name="Abt B."/>
            <person name="Spring S."/>
            <person name="Lapidus A."/>
            <person name="Nolan M."/>
            <person name="Tice H."/>
            <person name="Copeland A."/>
            <person name="Cheng J.F."/>
            <person name="Chen F."/>
            <person name="Bruce D."/>
            <person name="Goodwin L."/>
            <person name="Pitluck S."/>
            <person name="Ivanova N."/>
            <person name="Mavromatis K."/>
            <person name="Mikhailova N."/>
            <person name="Pati A."/>
            <person name="Chen A."/>
            <person name="Palaniappan K."/>
            <person name="Land M."/>
            <person name="Hauser L."/>
            <person name="Chang Y.J."/>
            <person name="Jeffries C.D."/>
            <person name="Chain P."/>
            <person name="Saunders E."/>
            <person name="Detter J.C."/>
            <person name="Brettin T."/>
            <person name="Rohde M."/>
            <person name="Goker M."/>
            <person name="Bristow J."/>
            <person name="Eisen J.A."/>
            <person name="Markowitz V."/>
            <person name="Hugenholtz P."/>
            <person name="Kyrpides N.C."/>
            <person name="Klenk H.P."/>
            <person name="Lucas S."/>
        </authorList>
    </citation>
    <scope>NUCLEOTIDE SEQUENCE [LARGE SCALE GENOMIC DNA]</scope>
    <source>
        <strain evidence="2">ATCC 43595 / DSM 2588 / LMG 13176 / NBRC 15968 / NCIMB 11800 / UQM 2034</strain>
    </source>
</reference>
<name>A0A979GA47_CHIPD</name>
<dbReference type="Pfam" id="PF15588">
    <property type="entry name" value="Imm10"/>
    <property type="match status" value="1"/>
</dbReference>
<protein>
    <submittedName>
        <fullName evidence="1">Periplasmic protein</fullName>
    </submittedName>
</protein>